<comment type="caution">
    <text evidence="6">The sequence shown here is derived from an EMBL/GenBank/DDBJ whole genome shotgun (WGS) entry which is preliminary data.</text>
</comment>
<dbReference type="SMART" id="SM00448">
    <property type="entry name" value="REC"/>
    <property type="match status" value="1"/>
</dbReference>
<dbReference type="InterPro" id="IPR058245">
    <property type="entry name" value="NreC/VraR/RcsB-like_REC"/>
</dbReference>
<evidence type="ECO:0000256" key="1">
    <source>
        <dbReference type="ARBA" id="ARBA00022553"/>
    </source>
</evidence>
<dbReference type="OrthoDB" id="9797341at2"/>
<evidence type="ECO:0000256" key="3">
    <source>
        <dbReference type="PROSITE-ProRule" id="PRU00169"/>
    </source>
</evidence>
<evidence type="ECO:0000259" key="5">
    <source>
        <dbReference type="PROSITE" id="PS50110"/>
    </source>
</evidence>
<dbReference type="SUPFAM" id="SSF52172">
    <property type="entry name" value="CheY-like"/>
    <property type="match status" value="1"/>
</dbReference>
<dbReference type="GO" id="GO:0006355">
    <property type="term" value="P:regulation of DNA-templated transcription"/>
    <property type="evidence" value="ECO:0007669"/>
    <property type="project" value="InterPro"/>
</dbReference>
<dbReference type="STRING" id="1826909.A5893_06530"/>
<dbReference type="PRINTS" id="PR00038">
    <property type="entry name" value="HTHLUXR"/>
</dbReference>
<keyword evidence="2" id="KW-0238">DNA-binding</keyword>
<gene>
    <name evidence="6" type="ORF">A5893_06530</name>
</gene>
<dbReference type="Pfam" id="PF00072">
    <property type="entry name" value="Response_reg"/>
    <property type="match status" value="1"/>
</dbReference>
<dbReference type="CDD" id="cd17535">
    <property type="entry name" value="REC_NarL-like"/>
    <property type="match status" value="1"/>
</dbReference>
<dbReference type="Gene3D" id="3.40.50.2300">
    <property type="match status" value="1"/>
</dbReference>
<dbReference type="GO" id="GO:0003677">
    <property type="term" value="F:DNA binding"/>
    <property type="evidence" value="ECO:0007669"/>
    <property type="project" value="UniProtKB-KW"/>
</dbReference>
<proteinExistence type="predicted"/>
<accession>A0A179DHS0</accession>
<reference evidence="6 7" key="1">
    <citation type="submission" date="2016-04" db="EMBL/GenBank/DDBJ databases">
        <authorList>
            <person name="Evans L.H."/>
            <person name="Alamgir A."/>
            <person name="Owens N."/>
            <person name="Weber N.D."/>
            <person name="Virtaneva K."/>
            <person name="Barbian K."/>
            <person name="Babar A."/>
            <person name="Rosenke K."/>
        </authorList>
    </citation>
    <scope>NUCLEOTIDE SEQUENCE [LARGE SCALE GENOMIC DNA]</scope>
    <source>
        <strain evidence="6 7">CCM 8644</strain>
    </source>
</reference>
<dbReference type="PROSITE" id="PS50110">
    <property type="entry name" value="RESPONSE_REGULATORY"/>
    <property type="match status" value="1"/>
</dbReference>
<dbReference type="InterPro" id="IPR011006">
    <property type="entry name" value="CheY-like_superfamily"/>
</dbReference>
<evidence type="ECO:0000313" key="6">
    <source>
        <dbReference type="EMBL" id="OAQ40595.1"/>
    </source>
</evidence>
<dbReference type="PANTHER" id="PTHR43214">
    <property type="entry name" value="TWO-COMPONENT RESPONSE REGULATOR"/>
    <property type="match status" value="1"/>
</dbReference>
<dbReference type="InterPro" id="IPR039420">
    <property type="entry name" value="WalR-like"/>
</dbReference>
<feature type="modified residue" description="4-aspartylphosphate" evidence="3">
    <location>
        <position position="54"/>
    </location>
</feature>
<keyword evidence="7" id="KW-1185">Reference proteome</keyword>
<keyword evidence="1 3" id="KW-0597">Phosphoprotein</keyword>
<evidence type="ECO:0000313" key="7">
    <source>
        <dbReference type="Proteomes" id="UP000078459"/>
    </source>
</evidence>
<dbReference type="SMART" id="SM00421">
    <property type="entry name" value="HTH_LUXR"/>
    <property type="match status" value="1"/>
</dbReference>
<sequence length="212" mass="23416">MITLLIIDDHPLVGDGIANMISGEANLKVIGICRTANAALETLKNVEPSVILLDISLPDINGLELCTIIRAENSFSKIIALTSTNEAGIISQFLARGGNGYLLKNMERDELLCAINEVMDNKLFLSKDANQKILEQFNSVNQALKNTPVLTRREKEILQLLHNGLNGPHIAEKLFLSTHTVETHRKNLMQKLSANSTQLLLKNAKELKLILD</sequence>
<dbReference type="InterPro" id="IPR016032">
    <property type="entry name" value="Sig_transdc_resp-reg_C-effctor"/>
</dbReference>
<dbReference type="AlphaFoldDB" id="A0A179DHS0"/>
<evidence type="ECO:0000259" key="4">
    <source>
        <dbReference type="PROSITE" id="PS50043"/>
    </source>
</evidence>
<reference evidence="6 7" key="2">
    <citation type="submission" date="2016-06" db="EMBL/GenBank/DDBJ databases">
        <title>Pedobacter psychrophilus sp. nov., isolated from Antarctic fragmentary rock.</title>
        <authorList>
            <person name="Svec P."/>
        </authorList>
    </citation>
    <scope>NUCLEOTIDE SEQUENCE [LARGE SCALE GENOMIC DNA]</scope>
    <source>
        <strain evidence="6 7">CCM 8644</strain>
    </source>
</reference>
<dbReference type="GO" id="GO:0000160">
    <property type="term" value="P:phosphorelay signal transduction system"/>
    <property type="evidence" value="ECO:0007669"/>
    <property type="project" value="InterPro"/>
</dbReference>
<dbReference type="PANTHER" id="PTHR43214:SF43">
    <property type="entry name" value="TWO-COMPONENT RESPONSE REGULATOR"/>
    <property type="match status" value="1"/>
</dbReference>
<dbReference type="InterPro" id="IPR001789">
    <property type="entry name" value="Sig_transdc_resp-reg_receiver"/>
</dbReference>
<dbReference type="RefSeq" id="WP_068821828.1">
    <property type="nucleotide sequence ID" value="NZ_LWHJ01000022.1"/>
</dbReference>
<name>A0A179DHS0_9SPHI</name>
<protein>
    <recommendedName>
        <fullName evidence="8">DNA-binding response regulator</fullName>
    </recommendedName>
</protein>
<feature type="domain" description="HTH luxR-type" evidence="4">
    <location>
        <begin position="143"/>
        <end position="208"/>
    </location>
</feature>
<feature type="domain" description="Response regulatory" evidence="5">
    <location>
        <begin position="3"/>
        <end position="119"/>
    </location>
</feature>
<dbReference type="InterPro" id="IPR000792">
    <property type="entry name" value="Tscrpt_reg_LuxR_C"/>
</dbReference>
<evidence type="ECO:0000256" key="2">
    <source>
        <dbReference type="ARBA" id="ARBA00023125"/>
    </source>
</evidence>
<dbReference type="PROSITE" id="PS50043">
    <property type="entry name" value="HTH_LUXR_2"/>
    <property type="match status" value="1"/>
</dbReference>
<evidence type="ECO:0008006" key="8">
    <source>
        <dbReference type="Google" id="ProtNLM"/>
    </source>
</evidence>
<dbReference type="Pfam" id="PF00196">
    <property type="entry name" value="GerE"/>
    <property type="match status" value="1"/>
</dbReference>
<organism evidence="6 7">
    <name type="scientific">Pedobacter psychrophilus</name>
    <dbReference type="NCBI Taxonomy" id="1826909"/>
    <lineage>
        <taxon>Bacteria</taxon>
        <taxon>Pseudomonadati</taxon>
        <taxon>Bacteroidota</taxon>
        <taxon>Sphingobacteriia</taxon>
        <taxon>Sphingobacteriales</taxon>
        <taxon>Sphingobacteriaceae</taxon>
        <taxon>Pedobacter</taxon>
    </lineage>
</organism>
<dbReference type="CDD" id="cd06170">
    <property type="entry name" value="LuxR_C_like"/>
    <property type="match status" value="1"/>
</dbReference>
<dbReference type="EMBL" id="LWHJ01000022">
    <property type="protein sequence ID" value="OAQ40595.1"/>
    <property type="molecule type" value="Genomic_DNA"/>
</dbReference>
<dbReference type="Proteomes" id="UP000078459">
    <property type="component" value="Unassembled WGS sequence"/>
</dbReference>
<dbReference type="SUPFAM" id="SSF46894">
    <property type="entry name" value="C-terminal effector domain of the bipartite response regulators"/>
    <property type="match status" value="1"/>
</dbReference>